<dbReference type="GO" id="GO:0070006">
    <property type="term" value="F:metalloaminopeptidase activity"/>
    <property type="evidence" value="ECO:0007669"/>
    <property type="project" value="TreeGrafter"/>
</dbReference>
<proteinExistence type="inferred from homology"/>
<dbReference type="Pfam" id="PF17900">
    <property type="entry name" value="Peptidase_M1_N"/>
    <property type="match status" value="1"/>
</dbReference>
<feature type="domain" description="Peptidase M1 membrane alanine aminopeptidase" evidence="2">
    <location>
        <begin position="205"/>
        <end position="262"/>
    </location>
</feature>
<dbReference type="AlphaFoldDB" id="A0A3R6VUI3"/>
<feature type="domain" description="Aminopeptidase N-like N-terminal" evidence="4">
    <location>
        <begin position="8"/>
        <end position="144"/>
    </location>
</feature>
<sequence>MRCPKVLISVNADTNTITCHAIELWVHSVKVVREDGTAVTCLETRFIEEDQTITFILAETLTGGTTASIHLSFSGLLNDALRGFYRSEYVHEGTKRIMAASQFQACDARRAFVCWDEPAIKAKFEISMTTPAHLTAVSNMHVLSTFGNLVTMEWWTGLWLNEGFAHFMEYDAVDHIFPEWKMWENFVQEVTLDSAFREDALLRYTGASVIRMLCEYLGKDVFYRGIQLYLKKFIYSNAVTVDLWHALEEASSLPLSDMMNSWTKQTGFPVVTLRRTADGFQLAQTRFFSDASVVDADDSRWDLPLTGLVDRGHGPELKRLGIWSAKDRPHRNAACEIHAPQTVVSKIPTDSPWVKLNCLQQGFFIDNYDADGWYQLQHPCKVDLVLSDVDRMCLLDNAFVLTRAGKLDVASALNFSRAFANDPSYLIWKSLSTHLTFYGQLIRKDAAASSKLQAYVRQFYAVPLARLGWFTQDSDEESTAFFRSEVIRMLGTAKDSGVHSSHALPSSNLGRLFRSASRVTSDLRAVIFRVAATHLQEAAYEQLRALHESSNSPEVKNDCLGGLGAIQSKWKDTLEWALSGKVRP</sequence>
<feature type="domain" description="Peptidase M1 membrane alanine aminopeptidase" evidence="2">
    <location>
        <begin position="146"/>
        <end position="201"/>
    </location>
</feature>
<dbReference type="InterPro" id="IPR024571">
    <property type="entry name" value="ERAP1-like_C_dom"/>
</dbReference>
<organism evidence="5 6">
    <name type="scientific">Aphanomyces invadans</name>
    <dbReference type="NCBI Taxonomy" id="157072"/>
    <lineage>
        <taxon>Eukaryota</taxon>
        <taxon>Sar</taxon>
        <taxon>Stramenopiles</taxon>
        <taxon>Oomycota</taxon>
        <taxon>Saprolegniomycetes</taxon>
        <taxon>Saprolegniales</taxon>
        <taxon>Verrucalvaceae</taxon>
        <taxon>Aphanomyces</taxon>
    </lineage>
</organism>
<feature type="domain" description="ERAP1-like C-terminal" evidence="3">
    <location>
        <begin position="353"/>
        <end position="583"/>
    </location>
</feature>
<dbReference type="Gene3D" id="1.10.390.10">
    <property type="entry name" value="Neutral Protease Domain 2"/>
    <property type="match status" value="2"/>
</dbReference>
<dbReference type="Gene3D" id="2.60.40.1730">
    <property type="entry name" value="tricorn interacting facor f3 domain"/>
    <property type="match status" value="1"/>
</dbReference>
<accession>A0A3R6VUI3</accession>
<dbReference type="InterPro" id="IPR045357">
    <property type="entry name" value="Aminopeptidase_N-like_N"/>
</dbReference>
<evidence type="ECO:0000313" key="6">
    <source>
        <dbReference type="Proteomes" id="UP000285060"/>
    </source>
</evidence>
<dbReference type="InterPro" id="IPR050344">
    <property type="entry name" value="Peptidase_M1_aminopeptidases"/>
</dbReference>
<dbReference type="InterPro" id="IPR014782">
    <property type="entry name" value="Peptidase_M1_dom"/>
</dbReference>
<comment type="caution">
    <text evidence="5">The sequence shown here is derived from an EMBL/GenBank/DDBJ whole genome shotgun (WGS) entry which is preliminary data.</text>
</comment>
<dbReference type="GO" id="GO:0005737">
    <property type="term" value="C:cytoplasm"/>
    <property type="evidence" value="ECO:0007669"/>
    <property type="project" value="TreeGrafter"/>
</dbReference>
<dbReference type="InterPro" id="IPR042097">
    <property type="entry name" value="Aminopeptidase_N-like_N_sf"/>
</dbReference>
<evidence type="ECO:0000259" key="3">
    <source>
        <dbReference type="Pfam" id="PF11838"/>
    </source>
</evidence>
<dbReference type="Gene3D" id="1.25.50.20">
    <property type="match status" value="1"/>
</dbReference>
<dbReference type="GO" id="GO:0043171">
    <property type="term" value="P:peptide catabolic process"/>
    <property type="evidence" value="ECO:0007669"/>
    <property type="project" value="TreeGrafter"/>
</dbReference>
<evidence type="ECO:0000256" key="1">
    <source>
        <dbReference type="ARBA" id="ARBA00010136"/>
    </source>
</evidence>
<dbReference type="SUPFAM" id="SSF55486">
    <property type="entry name" value="Metalloproteases ('zincins'), catalytic domain"/>
    <property type="match status" value="1"/>
</dbReference>
<keyword evidence="6" id="KW-1185">Reference proteome</keyword>
<reference evidence="5 6" key="1">
    <citation type="submission" date="2018-08" db="EMBL/GenBank/DDBJ databases">
        <title>Aphanomyces genome sequencing and annotation.</title>
        <authorList>
            <person name="Minardi D."/>
            <person name="Oidtmann B."/>
            <person name="Van Der Giezen M."/>
            <person name="Studholme D.J."/>
        </authorList>
    </citation>
    <scope>NUCLEOTIDE SEQUENCE [LARGE SCALE GENOMIC DNA]</scope>
    <source>
        <strain evidence="5 6">NJM0002</strain>
    </source>
</reference>
<dbReference type="Gene3D" id="2.60.40.1910">
    <property type="match status" value="1"/>
</dbReference>
<protein>
    <recommendedName>
        <fullName evidence="7">Aminopeptidase</fullName>
    </recommendedName>
</protein>
<dbReference type="SUPFAM" id="SSF63737">
    <property type="entry name" value="Leukotriene A4 hydrolase N-terminal domain"/>
    <property type="match status" value="1"/>
</dbReference>
<dbReference type="CDD" id="cd09601">
    <property type="entry name" value="M1_APN-Q_like"/>
    <property type="match status" value="1"/>
</dbReference>
<dbReference type="GO" id="GO:0042277">
    <property type="term" value="F:peptide binding"/>
    <property type="evidence" value="ECO:0007669"/>
    <property type="project" value="TreeGrafter"/>
</dbReference>
<dbReference type="PANTHER" id="PTHR11533">
    <property type="entry name" value="PROTEASE M1 ZINC METALLOPROTEASE"/>
    <property type="match status" value="1"/>
</dbReference>
<evidence type="ECO:0000259" key="2">
    <source>
        <dbReference type="Pfam" id="PF01433"/>
    </source>
</evidence>
<dbReference type="PANTHER" id="PTHR11533:SF174">
    <property type="entry name" value="PUROMYCIN-SENSITIVE AMINOPEPTIDASE-RELATED"/>
    <property type="match status" value="1"/>
</dbReference>
<dbReference type="GO" id="GO:0006508">
    <property type="term" value="P:proteolysis"/>
    <property type="evidence" value="ECO:0007669"/>
    <property type="project" value="TreeGrafter"/>
</dbReference>
<dbReference type="GO" id="GO:0016020">
    <property type="term" value="C:membrane"/>
    <property type="evidence" value="ECO:0007669"/>
    <property type="project" value="TreeGrafter"/>
</dbReference>
<dbReference type="Proteomes" id="UP000285060">
    <property type="component" value="Unassembled WGS sequence"/>
</dbReference>
<dbReference type="InterPro" id="IPR027268">
    <property type="entry name" value="Peptidase_M4/M1_CTD_sf"/>
</dbReference>
<gene>
    <name evidence="5" type="ORF">DYB32_006734</name>
</gene>
<evidence type="ECO:0000259" key="4">
    <source>
        <dbReference type="Pfam" id="PF17900"/>
    </source>
</evidence>
<dbReference type="EMBL" id="QUSY01000763">
    <property type="protein sequence ID" value="RHY27495.1"/>
    <property type="molecule type" value="Genomic_DNA"/>
</dbReference>
<dbReference type="GO" id="GO:0005615">
    <property type="term" value="C:extracellular space"/>
    <property type="evidence" value="ECO:0007669"/>
    <property type="project" value="TreeGrafter"/>
</dbReference>
<evidence type="ECO:0000313" key="5">
    <source>
        <dbReference type="EMBL" id="RHY27495.1"/>
    </source>
</evidence>
<dbReference type="GO" id="GO:0008270">
    <property type="term" value="F:zinc ion binding"/>
    <property type="evidence" value="ECO:0007669"/>
    <property type="project" value="InterPro"/>
</dbReference>
<dbReference type="Pfam" id="PF11838">
    <property type="entry name" value="ERAP1_C"/>
    <property type="match status" value="1"/>
</dbReference>
<dbReference type="Pfam" id="PF01433">
    <property type="entry name" value="Peptidase_M1"/>
    <property type="match status" value="2"/>
</dbReference>
<comment type="similarity">
    <text evidence="1">Belongs to the peptidase M1 family.</text>
</comment>
<name>A0A3R6VUI3_9STRA</name>
<dbReference type="InterPro" id="IPR034016">
    <property type="entry name" value="M1_APN-typ"/>
</dbReference>
<evidence type="ECO:0008006" key="7">
    <source>
        <dbReference type="Google" id="ProtNLM"/>
    </source>
</evidence>
<dbReference type="VEuPathDB" id="FungiDB:H310_01255"/>